<dbReference type="eggNOG" id="arCOG03009">
    <property type="taxonomic scope" value="Archaea"/>
</dbReference>
<dbReference type="EMBL" id="ALJD01000002">
    <property type="protein sequence ID" value="EJN61399.1"/>
    <property type="molecule type" value="Genomic_DNA"/>
</dbReference>
<dbReference type="InterPro" id="IPR001279">
    <property type="entry name" value="Metallo-B-lactamas"/>
</dbReference>
<evidence type="ECO:0000259" key="2">
    <source>
        <dbReference type="PROSITE" id="PS51841"/>
    </source>
</evidence>
<protein>
    <submittedName>
        <fullName evidence="3">Transforming DNA uptake protein</fullName>
    </submittedName>
</protein>
<dbReference type="InterPro" id="IPR052159">
    <property type="entry name" value="Competence_DNA_uptake"/>
</dbReference>
<dbReference type="CDD" id="cd07731">
    <property type="entry name" value="ComA-like_MBL-fold"/>
    <property type="match status" value="1"/>
</dbReference>
<dbReference type="Proteomes" id="UP000007813">
    <property type="component" value="Unassembled WGS sequence"/>
</dbReference>
<organism evidence="3 4">
    <name type="scientific">Halogranum salarium B-1</name>
    <dbReference type="NCBI Taxonomy" id="1210908"/>
    <lineage>
        <taxon>Archaea</taxon>
        <taxon>Methanobacteriati</taxon>
        <taxon>Methanobacteriota</taxon>
        <taxon>Stenosarchaea group</taxon>
        <taxon>Halobacteria</taxon>
        <taxon>Halobacteriales</taxon>
        <taxon>Haloferacaceae</taxon>
    </lineage>
</organism>
<dbReference type="SUPFAM" id="SSF74853">
    <property type="entry name" value="Lamin A/C globular tail domain"/>
    <property type="match status" value="1"/>
</dbReference>
<gene>
    <name evidence="3" type="ORF">HSB1_04400</name>
</gene>
<dbReference type="SMART" id="SM00849">
    <property type="entry name" value="Lactamase_B"/>
    <property type="match status" value="1"/>
</dbReference>
<feature type="domain" description="LTD" evidence="2">
    <location>
        <begin position="374"/>
        <end position="492"/>
    </location>
</feature>
<sequence>MVSRRVLTLALVFLVVLAVVGGVVILVGCCLVAPTDDSSSESVFTPLDASATPAESRGDAGSAPNGTLAVHFVNVGQSASVLLVGPTGETMLVDTGDFTDDGDEVLAYLQRANVTRLDHLVTTHADADHIGGHAAVITYYETEADGVGAVYDPGLVSTTATYGRYLDAVETYDVPLYEVRTGDELPFAGATVRVLAPPDPYLAGERRNENSVVLHVTFGETSVLLTGDAEETGEAYLVERYGSELRTTVLQAGHHGSRTSTSDALLNASEPLLVVVSSDYDSQFGHPHEETLDRFAARSLPTYWTGTHGDVVVVSDGETLTVSTQRAAPTDPLELRNAPAVEPGMADPVRERLRLRVSTGEQTTPVLVTDGGDDARPDGEAENGRLVLVSVHADAAGDDRTNLGDEYVVFENAGDVTLDLSGWTVRDERGATYTFPVGTTLVPGERLTLSTGAGTDTTTRYYWNASSPVWNNDGDVVTVMTAAGEPVLQEAY</sequence>
<dbReference type="Pfam" id="PF00932">
    <property type="entry name" value="LTD"/>
    <property type="match status" value="1"/>
</dbReference>
<dbReference type="Gene3D" id="2.60.40.1260">
    <property type="entry name" value="Lamin Tail domain"/>
    <property type="match status" value="1"/>
</dbReference>
<proteinExistence type="predicted"/>
<dbReference type="PANTHER" id="PTHR30619:SF1">
    <property type="entry name" value="RECOMBINATION PROTEIN 2"/>
    <property type="match status" value="1"/>
</dbReference>
<accession>J3JHY3</accession>
<dbReference type="RefSeq" id="WP_009374437.1">
    <property type="nucleotide sequence ID" value="NZ_ALJD01000002.1"/>
</dbReference>
<comment type="caution">
    <text evidence="3">The sequence shown here is derived from an EMBL/GenBank/DDBJ whole genome shotgun (WGS) entry which is preliminary data.</text>
</comment>
<dbReference type="InterPro" id="IPR035681">
    <property type="entry name" value="ComA-like_MBL"/>
</dbReference>
<dbReference type="Pfam" id="PF00753">
    <property type="entry name" value="Lactamase_B"/>
    <property type="match status" value="1"/>
</dbReference>
<reference evidence="3 4" key="1">
    <citation type="journal article" date="2012" name="J. Bacteriol.">
        <title>Draft Genome Sequence of the Extremely Halophilic Archaeon Halogranum salarium B-1T.</title>
        <authorList>
            <person name="Kim K.K."/>
            <person name="Lee K.C."/>
            <person name="Lee J.S."/>
        </authorList>
    </citation>
    <scope>NUCLEOTIDE SEQUENCE [LARGE SCALE GENOMIC DNA]</scope>
    <source>
        <strain evidence="3 4">B-1</strain>
    </source>
</reference>
<dbReference type="Gene3D" id="3.60.15.10">
    <property type="entry name" value="Ribonuclease Z/Hydroxyacylglutathione hydrolase-like"/>
    <property type="match status" value="1"/>
</dbReference>
<evidence type="ECO:0000256" key="1">
    <source>
        <dbReference type="SAM" id="MobiDB-lite"/>
    </source>
</evidence>
<dbReference type="PROSITE" id="PS51257">
    <property type="entry name" value="PROKAR_LIPOPROTEIN"/>
    <property type="match status" value="1"/>
</dbReference>
<feature type="region of interest" description="Disordered" evidence="1">
    <location>
        <begin position="36"/>
        <end position="61"/>
    </location>
</feature>
<dbReference type="InterPro" id="IPR036415">
    <property type="entry name" value="Lamin_tail_dom_sf"/>
</dbReference>
<dbReference type="InterPro" id="IPR001322">
    <property type="entry name" value="Lamin_tail_dom"/>
</dbReference>
<dbReference type="SUPFAM" id="SSF56281">
    <property type="entry name" value="Metallo-hydrolase/oxidoreductase"/>
    <property type="match status" value="1"/>
</dbReference>
<dbReference type="AlphaFoldDB" id="J3JHY3"/>
<name>J3JHY3_9EURY</name>
<evidence type="ECO:0000313" key="4">
    <source>
        <dbReference type="Proteomes" id="UP000007813"/>
    </source>
</evidence>
<dbReference type="PANTHER" id="PTHR30619">
    <property type="entry name" value="DNA INTERNALIZATION/COMPETENCE PROTEIN COMEC/REC2"/>
    <property type="match status" value="1"/>
</dbReference>
<dbReference type="PATRIC" id="fig|1210908.3.peg.420"/>
<dbReference type="PROSITE" id="PS51841">
    <property type="entry name" value="LTD"/>
    <property type="match status" value="1"/>
</dbReference>
<evidence type="ECO:0000313" key="3">
    <source>
        <dbReference type="EMBL" id="EJN61399.1"/>
    </source>
</evidence>
<dbReference type="OrthoDB" id="3327at2157"/>
<dbReference type="InterPro" id="IPR036866">
    <property type="entry name" value="RibonucZ/Hydroxyglut_hydro"/>
</dbReference>